<accession>A0A6L5GQE0</accession>
<keyword evidence="15" id="KW-1185">Reference proteome</keyword>
<dbReference type="Gene3D" id="3.40.50.12780">
    <property type="entry name" value="N-terminal domain of ligase-like"/>
    <property type="match status" value="1"/>
</dbReference>
<keyword evidence="4 11" id="KW-0436">Ligase</keyword>
<evidence type="ECO:0000313" key="14">
    <source>
        <dbReference type="EMBL" id="MQM72427.1"/>
    </source>
</evidence>
<comment type="function">
    <text evidence="11">Catalyzes the activation of phenylacetic acid (PA) to phenylacetyl-CoA (PA-CoA).</text>
</comment>
<evidence type="ECO:0000256" key="4">
    <source>
        <dbReference type="ARBA" id="ARBA00022598"/>
    </source>
</evidence>
<evidence type="ECO:0000256" key="9">
    <source>
        <dbReference type="ARBA" id="ARBA00068695"/>
    </source>
</evidence>
<evidence type="ECO:0000259" key="12">
    <source>
        <dbReference type="Pfam" id="PF00501"/>
    </source>
</evidence>
<dbReference type="AlphaFoldDB" id="A0A6L5GQE0"/>
<keyword evidence="5 11" id="KW-0547">Nucleotide-binding</keyword>
<dbReference type="Proteomes" id="UP000473648">
    <property type="component" value="Unassembled WGS sequence"/>
</dbReference>
<proteinExistence type="inferred from homology"/>
<gene>
    <name evidence="14" type="ORF">FRC53_03155</name>
</gene>
<name>A0A6L5GQE0_9FIRM</name>
<evidence type="ECO:0000256" key="11">
    <source>
        <dbReference type="PIRNR" id="PIRNR006444"/>
    </source>
</evidence>
<sequence>MKYWNETFETMPQDQLRELQLVRLKQTVERVYANVPFYRKKFQEMNVGPESIQSLDDIRRLPFTEKDDLRNNYPYGLLAEPLSQIARVHVSSGTTGKPVCDGYTHNDLSMWAECVARGLAGIGADAHSVIHDAYGYGLFTGGLGIHGGAERMGASIIPMSSGNTQRQIMLMQDFKATVLTCTPSYAEYLGETMRDEGVDTSALPLKAGVFGAEPWSENMRKNIEALLNIKAYDIYGMCEICGPGVAIECPEQDGLHFWEDFFYFEIIDPETGEVLPDGETGELVITTLTKEGMPLIRYRTRDLTCIIPEPCKCGRTHRRIARLKGRTDDMMVIRGVNVFPSQIEHALLETGYVEPQYQLVVTREGSRDQLEIKVELKDDFNLDSINALEELKAKIEHEVHSIIGIKSKITLVEPKSLERFEGKAKRVKDLRKI</sequence>
<dbReference type="InterPro" id="IPR051414">
    <property type="entry name" value="Adenylate-forming_Reductase"/>
</dbReference>
<dbReference type="InterPro" id="IPR000873">
    <property type="entry name" value="AMP-dep_synth/lig_dom"/>
</dbReference>
<evidence type="ECO:0000256" key="8">
    <source>
        <dbReference type="ARBA" id="ARBA00066629"/>
    </source>
</evidence>
<organism evidence="14 15">
    <name type="scientific">Candidatus Pseudoramibacter fermentans</name>
    <dbReference type="NCBI Taxonomy" id="2594427"/>
    <lineage>
        <taxon>Bacteria</taxon>
        <taxon>Bacillati</taxon>
        <taxon>Bacillota</taxon>
        <taxon>Clostridia</taxon>
        <taxon>Eubacteriales</taxon>
        <taxon>Eubacteriaceae</taxon>
        <taxon>Pseudoramibacter</taxon>
    </lineage>
</organism>
<dbReference type="EC" id="6.2.1.30" evidence="8 11"/>
<dbReference type="PANTHER" id="PTHR43439">
    <property type="entry name" value="PHENYLACETATE-COENZYME A LIGASE"/>
    <property type="match status" value="1"/>
</dbReference>
<evidence type="ECO:0000259" key="13">
    <source>
        <dbReference type="Pfam" id="PF14535"/>
    </source>
</evidence>
<dbReference type="GO" id="GO:0000166">
    <property type="term" value="F:nucleotide binding"/>
    <property type="evidence" value="ECO:0007669"/>
    <property type="project" value="UniProtKB-KW"/>
</dbReference>
<keyword evidence="2" id="KW-0596">Phosphopantetheine</keyword>
<dbReference type="SUPFAM" id="SSF56801">
    <property type="entry name" value="Acetyl-CoA synthetase-like"/>
    <property type="match status" value="1"/>
</dbReference>
<evidence type="ECO:0000256" key="6">
    <source>
        <dbReference type="ARBA" id="ARBA00060591"/>
    </source>
</evidence>
<dbReference type="Gene3D" id="3.30.300.30">
    <property type="match status" value="1"/>
</dbReference>
<dbReference type="FunFam" id="3.40.50.12780:FF:000016">
    <property type="entry name" value="Phenylacetate-coenzyme A ligase"/>
    <property type="match status" value="1"/>
</dbReference>
<feature type="domain" description="AMP-dependent ligase C-terminal" evidence="13">
    <location>
        <begin position="335"/>
        <end position="431"/>
    </location>
</feature>
<dbReference type="EMBL" id="VOGB01000004">
    <property type="protein sequence ID" value="MQM72427.1"/>
    <property type="molecule type" value="Genomic_DNA"/>
</dbReference>
<dbReference type="Pfam" id="PF00501">
    <property type="entry name" value="AMP-binding"/>
    <property type="match status" value="1"/>
</dbReference>
<dbReference type="Pfam" id="PF14535">
    <property type="entry name" value="AMP-binding_C_2"/>
    <property type="match status" value="1"/>
</dbReference>
<evidence type="ECO:0000256" key="7">
    <source>
        <dbReference type="ARBA" id="ARBA00061566"/>
    </source>
</evidence>
<dbReference type="InterPro" id="IPR042099">
    <property type="entry name" value="ANL_N_sf"/>
</dbReference>
<dbReference type="InterPro" id="IPR028154">
    <property type="entry name" value="AMP-dep_Lig_C"/>
</dbReference>
<keyword evidence="3" id="KW-0597">Phosphoprotein</keyword>
<dbReference type="InterPro" id="IPR045851">
    <property type="entry name" value="AMP-bd_C_sf"/>
</dbReference>
<comment type="subunit">
    <text evidence="1">Monomer.</text>
</comment>
<comment type="caution">
    <text evidence="14">The sequence shown here is derived from an EMBL/GenBank/DDBJ whole genome shotgun (WGS) entry which is preliminary data.</text>
</comment>
<dbReference type="GO" id="GO:0047475">
    <property type="term" value="F:phenylacetate-CoA ligase activity"/>
    <property type="evidence" value="ECO:0007669"/>
    <property type="project" value="UniProtKB-EC"/>
</dbReference>
<dbReference type="PANTHER" id="PTHR43439:SF2">
    <property type="entry name" value="ENZYME, PUTATIVE (JCVI)-RELATED"/>
    <property type="match status" value="1"/>
</dbReference>
<evidence type="ECO:0000256" key="2">
    <source>
        <dbReference type="ARBA" id="ARBA00022450"/>
    </source>
</evidence>
<evidence type="ECO:0000256" key="3">
    <source>
        <dbReference type="ARBA" id="ARBA00022553"/>
    </source>
</evidence>
<dbReference type="InterPro" id="IPR011880">
    <property type="entry name" value="PA_CoA_ligase"/>
</dbReference>
<reference evidence="14" key="1">
    <citation type="journal article" date="2020" name="Appl. Environ. Microbiol.">
        <title>Medium-Chain Fatty Acid Synthesis by 'Candidatus Weimeria bifida' gen. nov., sp. nov., and 'Candidatus Pseudoramibacter fermentans' sp. nov.</title>
        <authorList>
            <person name="Scarborough M.J."/>
            <person name="Myers K.S."/>
            <person name="Donohue T.J."/>
            <person name="Noguera D.R."/>
        </authorList>
    </citation>
    <scope>NUCLEOTIDE SEQUENCE</scope>
    <source>
        <strain evidence="14">EUB1.1</strain>
    </source>
</reference>
<dbReference type="PIRSF" id="PIRSF006444">
    <property type="entry name" value="PaaK"/>
    <property type="match status" value="1"/>
</dbReference>
<evidence type="ECO:0000313" key="15">
    <source>
        <dbReference type="Proteomes" id="UP000473648"/>
    </source>
</evidence>
<comment type="catalytic activity">
    <reaction evidence="11">
        <text>2-phenylacetate + ATP + CoA = phenylacetyl-CoA + AMP + diphosphate</text>
        <dbReference type="Rhea" id="RHEA:20956"/>
        <dbReference type="ChEBI" id="CHEBI:18401"/>
        <dbReference type="ChEBI" id="CHEBI:30616"/>
        <dbReference type="ChEBI" id="CHEBI:33019"/>
        <dbReference type="ChEBI" id="CHEBI:57287"/>
        <dbReference type="ChEBI" id="CHEBI:57390"/>
        <dbReference type="ChEBI" id="CHEBI:456215"/>
        <dbReference type="EC" id="6.2.1.30"/>
    </reaction>
</comment>
<feature type="domain" description="AMP-dependent synthetase/ligase" evidence="12">
    <location>
        <begin position="83"/>
        <end position="286"/>
    </location>
</feature>
<evidence type="ECO:0000256" key="5">
    <source>
        <dbReference type="ARBA" id="ARBA00022741"/>
    </source>
</evidence>
<comment type="similarity">
    <text evidence="7 11">Belongs to the phenylacetyl-CoA ligase family.</text>
</comment>
<evidence type="ECO:0000256" key="1">
    <source>
        <dbReference type="ARBA" id="ARBA00011245"/>
    </source>
</evidence>
<comment type="pathway">
    <text evidence="6 11">Aromatic compound metabolism; phenylacetate degradation.</text>
</comment>
<dbReference type="GO" id="GO:0010124">
    <property type="term" value="P:phenylacetate catabolic process"/>
    <property type="evidence" value="ECO:0007669"/>
    <property type="project" value="UniProtKB-UniRule"/>
</dbReference>
<dbReference type="CDD" id="cd05913">
    <property type="entry name" value="PaaK"/>
    <property type="match status" value="1"/>
</dbReference>
<evidence type="ECO:0000256" key="10">
    <source>
        <dbReference type="ARBA" id="ARBA00075111"/>
    </source>
</evidence>
<dbReference type="UniPathway" id="UPA00930"/>
<protein>
    <recommendedName>
        <fullName evidence="9 11">Phenylacetate-coenzyme A ligase</fullName>
        <ecNumber evidence="8 11">6.2.1.30</ecNumber>
    </recommendedName>
    <alternativeName>
        <fullName evidence="10 11">Phenylacetyl-CoA ligase</fullName>
    </alternativeName>
</protein>